<dbReference type="AlphaFoldDB" id="A0A922L4M5"/>
<name>A0A922L4M5_DERFA</name>
<protein>
    <submittedName>
        <fullName evidence="1">Uncharacterized protein</fullName>
    </submittedName>
</protein>
<proteinExistence type="predicted"/>
<accession>A0A922L4M5</accession>
<comment type="caution">
    <text evidence="1">The sequence shown here is derived from an EMBL/GenBank/DDBJ whole genome shotgun (WGS) entry which is preliminary data.</text>
</comment>
<dbReference type="EMBL" id="ASGP02000003">
    <property type="protein sequence ID" value="KAH9517676.1"/>
    <property type="molecule type" value="Genomic_DNA"/>
</dbReference>
<evidence type="ECO:0000313" key="1">
    <source>
        <dbReference type="EMBL" id="KAH9517676.1"/>
    </source>
</evidence>
<sequence length="45" mass="4992">MATVFVLGSITSSSPNVPKTVSDNKPFHVKKCPKWIHSFNTLPLH</sequence>
<evidence type="ECO:0000313" key="2">
    <source>
        <dbReference type="Proteomes" id="UP000790347"/>
    </source>
</evidence>
<reference evidence="1" key="1">
    <citation type="submission" date="2013-05" db="EMBL/GenBank/DDBJ databases">
        <authorList>
            <person name="Yim A.K.Y."/>
            <person name="Chan T.F."/>
            <person name="Ji K.M."/>
            <person name="Liu X.Y."/>
            <person name="Zhou J.W."/>
            <person name="Li R.Q."/>
            <person name="Yang K.Y."/>
            <person name="Li J."/>
            <person name="Li M."/>
            <person name="Law P.T.W."/>
            <person name="Wu Y.L."/>
            <person name="Cai Z.L."/>
            <person name="Qin H."/>
            <person name="Bao Y."/>
            <person name="Leung R.K.K."/>
            <person name="Ng P.K.S."/>
            <person name="Zou J."/>
            <person name="Zhong X.J."/>
            <person name="Ran P.X."/>
            <person name="Zhong N.S."/>
            <person name="Liu Z.G."/>
            <person name="Tsui S.K.W."/>
        </authorList>
    </citation>
    <scope>NUCLEOTIDE SEQUENCE</scope>
    <source>
        <strain evidence="1">Derf</strain>
        <tissue evidence="1">Whole organism</tissue>
    </source>
</reference>
<gene>
    <name evidence="1" type="ORF">DERF_008321</name>
</gene>
<dbReference type="Proteomes" id="UP000790347">
    <property type="component" value="Unassembled WGS sequence"/>
</dbReference>
<reference evidence="1" key="2">
    <citation type="journal article" date="2022" name="Res Sq">
        <title>Comparative Genomics Reveals Insights into the Divergent Evolution of Astigmatic Mites and Household Pest Adaptations.</title>
        <authorList>
            <person name="Xiong Q."/>
            <person name="Wan A.T.-Y."/>
            <person name="Liu X.-Y."/>
            <person name="Fung C.S.-H."/>
            <person name="Xiao X."/>
            <person name="Malainual N."/>
            <person name="Hou J."/>
            <person name="Wang L."/>
            <person name="Wang M."/>
            <person name="Yang K."/>
            <person name="Cui Y."/>
            <person name="Leung E."/>
            <person name="Nong W."/>
            <person name="Shin S.-K."/>
            <person name="Au S."/>
            <person name="Jeong K.Y."/>
            <person name="Chew F.T."/>
            <person name="Hui J."/>
            <person name="Leung T.F."/>
            <person name="Tungtrongchitr A."/>
            <person name="Zhong N."/>
            <person name="Liu Z."/>
            <person name="Tsui S."/>
        </authorList>
    </citation>
    <scope>NUCLEOTIDE SEQUENCE</scope>
    <source>
        <strain evidence="1">Derf</strain>
        <tissue evidence="1">Whole organism</tissue>
    </source>
</reference>
<keyword evidence="2" id="KW-1185">Reference proteome</keyword>
<organism evidence="1 2">
    <name type="scientific">Dermatophagoides farinae</name>
    <name type="common">American house dust mite</name>
    <dbReference type="NCBI Taxonomy" id="6954"/>
    <lineage>
        <taxon>Eukaryota</taxon>
        <taxon>Metazoa</taxon>
        <taxon>Ecdysozoa</taxon>
        <taxon>Arthropoda</taxon>
        <taxon>Chelicerata</taxon>
        <taxon>Arachnida</taxon>
        <taxon>Acari</taxon>
        <taxon>Acariformes</taxon>
        <taxon>Sarcoptiformes</taxon>
        <taxon>Astigmata</taxon>
        <taxon>Psoroptidia</taxon>
        <taxon>Analgoidea</taxon>
        <taxon>Pyroglyphidae</taxon>
        <taxon>Dermatophagoidinae</taxon>
        <taxon>Dermatophagoides</taxon>
    </lineage>
</organism>